<reference evidence="3" key="2">
    <citation type="submission" date="2020-05" db="UniProtKB">
        <authorList>
            <consortium name="EnsemblMetazoa"/>
        </authorList>
    </citation>
    <scope>IDENTIFICATION</scope>
    <source>
        <strain evidence="3">wikel</strain>
    </source>
</reference>
<dbReference type="AlphaFoldDB" id="B7PML6"/>
<dbReference type="VEuPathDB" id="VectorBase:ISCP_035137"/>
<feature type="region of interest" description="Disordered" evidence="1">
    <location>
        <begin position="366"/>
        <end position="408"/>
    </location>
</feature>
<keyword evidence="4" id="KW-1185">Reference proteome</keyword>
<gene>
    <name evidence="2" type="ORF">IscW_ISCW019173</name>
</gene>
<dbReference type="VEuPathDB" id="VectorBase:ISCW019173"/>
<proteinExistence type="predicted"/>
<evidence type="ECO:0000256" key="1">
    <source>
        <dbReference type="SAM" id="MobiDB-lite"/>
    </source>
</evidence>
<reference evidence="2 4" key="1">
    <citation type="submission" date="2008-03" db="EMBL/GenBank/DDBJ databases">
        <title>Annotation of Ixodes scapularis.</title>
        <authorList>
            <consortium name="Ixodes scapularis Genome Project Consortium"/>
            <person name="Caler E."/>
            <person name="Hannick L.I."/>
            <person name="Bidwell S."/>
            <person name="Joardar V."/>
            <person name="Thiagarajan M."/>
            <person name="Amedeo P."/>
            <person name="Galinsky K.J."/>
            <person name="Schobel S."/>
            <person name="Inman J."/>
            <person name="Hostetler J."/>
            <person name="Miller J."/>
            <person name="Hammond M."/>
            <person name="Megy K."/>
            <person name="Lawson D."/>
            <person name="Kodira C."/>
            <person name="Sutton G."/>
            <person name="Meyer J."/>
            <person name="Hill C.A."/>
            <person name="Birren B."/>
            <person name="Nene V."/>
            <person name="Collins F."/>
            <person name="Alarcon-Chaidez F."/>
            <person name="Wikel S."/>
            <person name="Strausberg R."/>
        </authorList>
    </citation>
    <scope>NUCLEOTIDE SEQUENCE [LARGE SCALE GENOMIC DNA]</scope>
    <source>
        <strain evidence="4">Wikel</strain>
        <strain evidence="2">Wikel colony</strain>
    </source>
</reference>
<dbReference type="PaxDb" id="6945-B7PML6"/>
<dbReference type="EMBL" id="DS748227">
    <property type="protein sequence ID" value="EEC07838.1"/>
    <property type="molecule type" value="Genomic_DNA"/>
</dbReference>
<name>B7PML6_IXOSC</name>
<evidence type="ECO:0000313" key="4">
    <source>
        <dbReference type="Proteomes" id="UP000001555"/>
    </source>
</evidence>
<evidence type="ECO:0000313" key="2">
    <source>
        <dbReference type="EMBL" id="EEC07838.1"/>
    </source>
</evidence>
<evidence type="ECO:0000313" key="3">
    <source>
        <dbReference type="EnsemblMetazoa" id="ISCW019173-PA"/>
    </source>
</evidence>
<protein>
    <recommendedName>
        <fullName evidence="5">Tick transposon</fullName>
    </recommendedName>
</protein>
<dbReference type="VEuPathDB" id="VectorBase:ISCI019173"/>
<organism>
    <name type="scientific">Ixodes scapularis</name>
    <name type="common">Black-legged tick</name>
    <name type="synonym">Deer tick</name>
    <dbReference type="NCBI Taxonomy" id="6945"/>
    <lineage>
        <taxon>Eukaryota</taxon>
        <taxon>Metazoa</taxon>
        <taxon>Ecdysozoa</taxon>
        <taxon>Arthropoda</taxon>
        <taxon>Chelicerata</taxon>
        <taxon>Arachnida</taxon>
        <taxon>Acari</taxon>
        <taxon>Parasitiformes</taxon>
        <taxon>Ixodida</taxon>
        <taxon>Ixodoidea</taxon>
        <taxon>Ixodidae</taxon>
        <taxon>Ixodinae</taxon>
        <taxon>Ixodes</taxon>
    </lineage>
</organism>
<sequence>MVALRLDKSEEEIATMAGTTFFPQPNEKNETCYDHEDEARTAALNDTPFTLAELQAGLDEANVRSAPGPDCVSFAEREAEKTRNLYTLDLAGKPIKRSSTIRVLGLFIDQDGKAGTWMAHVKKEGRQILHLIRRSLFSSRIFYGYNYHHVTPKQQEELEKLNREAIRIVTGLPKYTWTADLYAHGGLNRLADAAEQLLSAQRTRLLSTRAGQRILAELGDLPQPAPPIPPVQEPPWERQINLTDDAPLPSHMGPDHPERRSRFAAAHEKLVKRRDGTKHVCIYADAAAEQPSAEEPGSPLRTSIAWVDTTTLEVDACALPPGVGVKGAELEAILRAAIHAEERHSVGTKVTDITIYTDSREAYSETRRSGPFNSCGNTSASSSTHTEGLEPYTARQGKKFPLSLPRRC</sequence>
<dbReference type="EnsemblMetazoa" id="ISCW019173-RA">
    <property type="protein sequence ID" value="ISCW019173-PA"/>
    <property type="gene ID" value="ISCW019173"/>
</dbReference>
<feature type="compositionally biased region" description="Polar residues" evidence="1">
    <location>
        <begin position="371"/>
        <end position="386"/>
    </location>
</feature>
<accession>B7PML6</accession>
<evidence type="ECO:0008006" key="5">
    <source>
        <dbReference type="Google" id="ProtNLM"/>
    </source>
</evidence>
<dbReference type="HOGENOM" id="CLU_674911_0_0_1"/>
<dbReference type="EMBL" id="ABJB010732275">
    <property type="status" value="NOT_ANNOTATED_CDS"/>
    <property type="molecule type" value="Genomic_DNA"/>
</dbReference>
<dbReference type="OrthoDB" id="6437545at2759"/>
<dbReference type="Proteomes" id="UP000001555">
    <property type="component" value="Unassembled WGS sequence"/>
</dbReference>
<dbReference type="InParanoid" id="B7PML6"/>